<evidence type="ECO:0000256" key="12">
    <source>
        <dbReference type="PIRSR" id="PIRSR000105-3"/>
    </source>
</evidence>
<dbReference type="EMBL" id="QNGE01001635">
    <property type="protein sequence ID" value="KAA3677156.1"/>
    <property type="molecule type" value="Genomic_DNA"/>
</dbReference>
<dbReference type="PIRSF" id="PIRSF000105">
    <property type="entry name" value="HCDH"/>
    <property type="match status" value="1"/>
</dbReference>
<dbReference type="PROSITE" id="PS00067">
    <property type="entry name" value="3HCDH"/>
    <property type="match status" value="1"/>
</dbReference>
<dbReference type="InterPro" id="IPR036291">
    <property type="entry name" value="NAD(P)-bd_dom_sf"/>
</dbReference>
<feature type="binding site" evidence="12">
    <location>
        <position position="95"/>
    </location>
    <ligand>
        <name>CoA</name>
        <dbReference type="ChEBI" id="CHEBI:57287"/>
    </ligand>
</feature>
<proteinExistence type="inferred from homology"/>
<name>A0A5J4NNI9_9TREM</name>
<evidence type="ECO:0000256" key="2">
    <source>
        <dbReference type="ARBA" id="ARBA00005005"/>
    </source>
</evidence>
<dbReference type="GO" id="GO:0005759">
    <property type="term" value="C:mitochondrial matrix"/>
    <property type="evidence" value="ECO:0007669"/>
    <property type="project" value="UniProtKB-SubCell"/>
</dbReference>
<evidence type="ECO:0000256" key="6">
    <source>
        <dbReference type="ARBA" id="ARBA00023002"/>
    </source>
</evidence>
<dbReference type="EC" id="1.1.1.35" evidence="4"/>
<evidence type="ECO:0000259" key="14">
    <source>
        <dbReference type="Pfam" id="PF02737"/>
    </source>
</evidence>
<evidence type="ECO:0000256" key="9">
    <source>
        <dbReference type="ARBA" id="ARBA00023128"/>
    </source>
</evidence>
<dbReference type="FunFam" id="3.40.50.720:FF:000009">
    <property type="entry name" value="Fatty oxidation complex, alpha subunit"/>
    <property type="match status" value="1"/>
</dbReference>
<comment type="similarity">
    <text evidence="3">Belongs to the 3-hydroxyacyl-CoA dehydrogenase family.</text>
</comment>
<evidence type="ECO:0000256" key="3">
    <source>
        <dbReference type="ARBA" id="ARBA00009463"/>
    </source>
</evidence>
<comment type="catalytic activity">
    <reaction evidence="10">
        <text>a (3S)-3-hydroxyacyl-CoA + NAD(+) = a 3-oxoacyl-CoA + NADH + H(+)</text>
        <dbReference type="Rhea" id="RHEA:22432"/>
        <dbReference type="ChEBI" id="CHEBI:15378"/>
        <dbReference type="ChEBI" id="CHEBI:57318"/>
        <dbReference type="ChEBI" id="CHEBI:57540"/>
        <dbReference type="ChEBI" id="CHEBI:57945"/>
        <dbReference type="ChEBI" id="CHEBI:90726"/>
        <dbReference type="EC" id="1.1.1.35"/>
    </reaction>
</comment>
<dbReference type="GO" id="GO:0070403">
    <property type="term" value="F:NAD+ binding"/>
    <property type="evidence" value="ECO:0007669"/>
    <property type="project" value="InterPro"/>
</dbReference>
<keyword evidence="16" id="KW-1185">Reference proteome</keyword>
<dbReference type="InterPro" id="IPR013328">
    <property type="entry name" value="6PGD_dom2"/>
</dbReference>
<keyword evidence="5" id="KW-0276">Fatty acid metabolism</keyword>
<dbReference type="InterPro" id="IPR052242">
    <property type="entry name" value="Mito_3-hydroxyacyl-CoA_DH"/>
</dbReference>
<feature type="domain" description="3-hydroxyacyl-CoA dehydrogenase C-terminal" evidence="13">
    <location>
        <begin position="238"/>
        <end position="335"/>
    </location>
</feature>
<keyword evidence="9" id="KW-0496">Mitochondrion</keyword>
<feature type="binding site" evidence="12">
    <location>
        <position position="171"/>
    </location>
    <ligand>
        <name>CoA</name>
        <dbReference type="ChEBI" id="CHEBI:57287"/>
    </ligand>
</feature>
<evidence type="ECO:0000256" key="7">
    <source>
        <dbReference type="ARBA" id="ARBA00023027"/>
    </source>
</evidence>
<comment type="subcellular location">
    <subcellularLocation>
        <location evidence="1">Mitochondrion matrix</location>
    </subcellularLocation>
</comment>
<evidence type="ECO:0000256" key="1">
    <source>
        <dbReference type="ARBA" id="ARBA00004305"/>
    </source>
</evidence>
<evidence type="ECO:0000313" key="16">
    <source>
        <dbReference type="Proteomes" id="UP000324629"/>
    </source>
</evidence>
<dbReference type="InterPro" id="IPR022694">
    <property type="entry name" value="3-OHacyl-CoA_DH"/>
</dbReference>
<dbReference type="Pfam" id="PF00725">
    <property type="entry name" value="3HCDH"/>
    <property type="match status" value="1"/>
</dbReference>
<feature type="domain" description="3-hydroxyacyl-CoA dehydrogenase NAD binding" evidence="14">
    <location>
        <begin position="51"/>
        <end position="236"/>
    </location>
</feature>
<dbReference type="SUPFAM" id="SSF48179">
    <property type="entry name" value="6-phosphogluconate dehydrogenase C-terminal domain-like"/>
    <property type="match status" value="1"/>
</dbReference>
<feature type="site" description="Important for catalytic activity" evidence="11">
    <location>
        <position position="192"/>
    </location>
</feature>
<protein>
    <recommendedName>
        <fullName evidence="4">3-hydroxyacyl-CoA dehydrogenase</fullName>
        <ecNumber evidence="4">1.1.1.35</ecNumber>
    </recommendedName>
</protein>
<evidence type="ECO:0000256" key="10">
    <source>
        <dbReference type="ARBA" id="ARBA00049556"/>
    </source>
</evidence>
<dbReference type="InterPro" id="IPR008927">
    <property type="entry name" value="6-PGluconate_DH-like_C_sf"/>
</dbReference>
<dbReference type="InterPro" id="IPR006176">
    <property type="entry name" value="3-OHacyl-CoA_DH_NAD-bd"/>
</dbReference>
<keyword evidence="6" id="KW-0560">Oxidoreductase</keyword>
<dbReference type="Gene3D" id="1.10.1040.10">
    <property type="entry name" value="N-(1-d-carboxylethyl)-l-norvaline Dehydrogenase, domain 2"/>
    <property type="match status" value="1"/>
</dbReference>
<dbReference type="Pfam" id="PF02737">
    <property type="entry name" value="3HCDH_N"/>
    <property type="match status" value="1"/>
</dbReference>
<organism evidence="15 16">
    <name type="scientific">Paragonimus westermani</name>
    <dbReference type="NCBI Taxonomy" id="34504"/>
    <lineage>
        <taxon>Eukaryota</taxon>
        <taxon>Metazoa</taxon>
        <taxon>Spiralia</taxon>
        <taxon>Lophotrochozoa</taxon>
        <taxon>Platyhelminthes</taxon>
        <taxon>Trematoda</taxon>
        <taxon>Digenea</taxon>
        <taxon>Plagiorchiida</taxon>
        <taxon>Troglotremata</taxon>
        <taxon>Troglotrematidae</taxon>
        <taxon>Paragonimus</taxon>
    </lineage>
</organism>
<dbReference type="InterPro" id="IPR006180">
    <property type="entry name" value="3-OHacyl-CoA_DH_CS"/>
</dbReference>
<dbReference type="PANTHER" id="PTHR43561:SF3">
    <property type="entry name" value="HYDROXYACYL-COENZYME A DEHYDROGENASE, MITOCHONDRIAL"/>
    <property type="match status" value="1"/>
</dbReference>
<evidence type="ECO:0000256" key="4">
    <source>
        <dbReference type="ARBA" id="ARBA00013000"/>
    </source>
</evidence>
<evidence type="ECO:0000256" key="11">
    <source>
        <dbReference type="PIRSR" id="PIRSR000105-1"/>
    </source>
</evidence>
<evidence type="ECO:0000256" key="5">
    <source>
        <dbReference type="ARBA" id="ARBA00022832"/>
    </source>
</evidence>
<keyword evidence="8" id="KW-0443">Lipid metabolism</keyword>
<dbReference type="Gene3D" id="3.40.50.720">
    <property type="entry name" value="NAD(P)-binding Rossmann-like Domain"/>
    <property type="match status" value="1"/>
</dbReference>
<dbReference type="Proteomes" id="UP000324629">
    <property type="component" value="Unassembled WGS sequence"/>
</dbReference>
<feature type="binding site" evidence="12">
    <location>
        <position position="102"/>
    </location>
    <ligand>
        <name>CoA</name>
        <dbReference type="ChEBI" id="CHEBI:57287"/>
    </ligand>
</feature>
<comment type="pathway">
    <text evidence="2">Lipid metabolism; fatty acid beta-oxidation.</text>
</comment>
<accession>A0A5J4NNI9</accession>
<dbReference type="SUPFAM" id="SSF51735">
    <property type="entry name" value="NAD(P)-binding Rossmann-fold domains"/>
    <property type="match status" value="1"/>
</dbReference>
<dbReference type="AlphaFoldDB" id="A0A5J4NNI9"/>
<dbReference type="PANTHER" id="PTHR43561">
    <property type="match status" value="1"/>
</dbReference>
<evidence type="ECO:0000259" key="13">
    <source>
        <dbReference type="Pfam" id="PF00725"/>
    </source>
</evidence>
<keyword evidence="7" id="KW-0520">NAD</keyword>
<comment type="caution">
    <text evidence="15">The sequence shown here is derived from an EMBL/GenBank/DDBJ whole genome shotgun (WGS) entry which is preliminary data.</text>
</comment>
<dbReference type="InterPro" id="IPR006108">
    <property type="entry name" value="3HC_DH_C"/>
</dbReference>
<sequence length="344" mass="37674">MDRYHCCIHISLSYSACHLDWVFIGRFLERIMACKLFLRASFLQNSRGLRTVSVIGGGLMGSGIAQVCIQHGYAVHLVDVNTNVLSASSSSIHQSLTRVVKKKYPDDVETATRFVDSCLSNLTTCVDLQGAVTCSDLIIEAVVEKLTVKHEVFRKLDKYAAPDAILVSNTSSLSLKEIGGVLDAQRRFAGLHFFQPVPVLSLVEVIRTAHTSDATFQTLMGFAQTINKVPIACRDTPGFVVNRLLVPYLLEAMRLVDRGDSTTADVDMGMKLGAGHPMGPLELSDFVGLDTIQYICDSLSERMPNDAVFKCPSVLRKLVSQGKLGKKSGEGFYKYDAKGKVVNC</sequence>
<gene>
    <name evidence="15" type="ORF">DEA37_0010791</name>
</gene>
<dbReference type="GO" id="GO:0003857">
    <property type="term" value="F:(3S)-3-hydroxyacyl-CoA dehydrogenase (NAD+) activity"/>
    <property type="evidence" value="ECO:0007669"/>
    <property type="project" value="UniProtKB-EC"/>
</dbReference>
<evidence type="ECO:0000256" key="8">
    <source>
        <dbReference type="ARBA" id="ARBA00023098"/>
    </source>
</evidence>
<evidence type="ECO:0000313" key="15">
    <source>
        <dbReference type="EMBL" id="KAA3677156.1"/>
    </source>
</evidence>
<reference evidence="15 16" key="1">
    <citation type="journal article" date="2019" name="Gigascience">
        <title>Whole-genome sequence of the oriental lung fluke Paragonimus westermani.</title>
        <authorList>
            <person name="Oey H."/>
            <person name="Zakrzewski M."/>
            <person name="Narain K."/>
            <person name="Devi K.R."/>
            <person name="Agatsuma T."/>
            <person name="Nawaratna S."/>
            <person name="Gobert G.N."/>
            <person name="Jones M.K."/>
            <person name="Ragan M.A."/>
            <person name="McManus D.P."/>
            <person name="Krause L."/>
        </authorList>
    </citation>
    <scope>NUCLEOTIDE SEQUENCE [LARGE SCALE GENOMIC DNA]</scope>
    <source>
        <strain evidence="15 16">IND2009</strain>
    </source>
</reference>
<dbReference type="GO" id="GO:0006635">
    <property type="term" value="P:fatty acid beta-oxidation"/>
    <property type="evidence" value="ECO:0007669"/>
    <property type="project" value="TreeGrafter"/>
</dbReference>